<sequence length="130" mass="14614">MEEPVMNRIGEAERAWQLYRFAKMAVSNERAREGRVTAPREPARAADAGMCFLWVRMWMWRDRSAGAEALKAVQARVFVWRAGDWDAGGVAFASLRISTVLIDMFCFFPCFAGVALPFSGTLKDAYLALV</sequence>
<comment type="caution">
    <text evidence="1">The sequence shown here is derived from an EMBL/GenBank/DDBJ whole genome shotgun (WGS) entry which is preliminary data.</text>
</comment>
<keyword evidence="2" id="KW-1185">Reference proteome</keyword>
<evidence type="ECO:0000313" key="2">
    <source>
        <dbReference type="Proteomes" id="UP000287972"/>
    </source>
</evidence>
<dbReference type="EMBL" id="NKCL01000271">
    <property type="protein sequence ID" value="RSL76946.1"/>
    <property type="molecule type" value="Genomic_DNA"/>
</dbReference>
<proteinExistence type="predicted"/>
<name>A0A428RHE8_9HYPO</name>
<organism evidence="1 2">
    <name type="scientific">Fusarium floridanum</name>
    <dbReference type="NCBI Taxonomy" id="1325733"/>
    <lineage>
        <taxon>Eukaryota</taxon>
        <taxon>Fungi</taxon>
        <taxon>Dikarya</taxon>
        <taxon>Ascomycota</taxon>
        <taxon>Pezizomycotina</taxon>
        <taxon>Sordariomycetes</taxon>
        <taxon>Hypocreomycetidae</taxon>
        <taxon>Hypocreales</taxon>
        <taxon>Nectriaceae</taxon>
        <taxon>Fusarium</taxon>
        <taxon>Fusarium solani species complex</taxon>
    </lineage>
</organism>
<evidence type="ECO:0000313" key="1">
    <source>
        <dbReference type="EMBL" id="RSL76946.1"/>
    </source>
</evidence>
<reference evidence="1 2" key="1">
    <citation type="submission" date="2017-06" db="EMBL/GenBank/DDBJ databases">
        <title>Comparative genomic analysis of Ambrosia Fusariam Clade fungi.</title>
        <authorList>
            <person name="Stajich J.E."/>
            <person name="Carrillo J."/>
            <person name="Kijimoto T."/>
            <person name="Eskalen A."/>
            <person name="O'Donnell K."/>
            <person name="Kasson M."/>
        </authorList>
    </citation>
    <scope>NUCLEOTIDE SEQUENCE [LARGE SCALE GENOMIC DNA]</scope>
    <source>
        <strain evidence="1 2">NRRL62606</strain>
    </source>
</reference>
<gene>
    <name evidence="1" type="ORF">CEP51_009512</name>
</gene>
<accession>A0A428RHE8</accession>
<protein>
    <submittedName>
        <fullName evidence="1">Uncharacterized protein</fullName>
    </submittedName>
</protein>
<dbReference type="AlphaFoldDB" id="A0A428RHE8"/>
<dbReference type="Proteomes" id="UP000287972">
    <property type="component" value="Unassembled WGS sequence"/>
</dbReference>